<sequence length="149" mass="16235">MVSDIILNNLQPVDRSVFVENQRFSLDASALDGRNVGTSPPAPRNRPNSSASSPKSATSPPGFAAWPKTSASRVTATAPPPTRLPSNPSPNPKPHNPRSTLLCCEPHISFRFRPVQHHPNLNPCLSLFCSPRGVFVVFSSAPNWEQFQK</sequence>
<accession>A0A4U5MSD1</accession>
<evidence type="ECO:0000313" key="3">
    <source>
        <dbReference type="Proteomes" id="UP000298663"/>
    </source>
</evidence>
<evidence type="ECO:0000256" key="1">
    <source>
        <dbReference type="SAM" id="MobiDB-lite"/>
    </source>
</evidence>
<feature type="compositionally biased region" description="Pro residues" evidence="1">
    <location>
        <begin position="78"/>
        <end position="94"/>
    </location>
</feature>
<comment type="caution">
    <text evidence="2">The sequence shown here is derived from an EMBL/GenBank/DDBJ whole genome shotgun (WGS) entry which is preliminary data.</text>
</comment>
<gene>
    <name evidence="2" type="ORF">L596_019999</name>
</gene>
<dbReference type="AlphaFoldDB" id="A0A4U5MSD1"/>
<reference evidence="2 3" key="1">
    <citation type="journal article" date="2015" name="Genome Biol.">
        <title>Comparative genomics of Steinernema reveals deeply conserved gene regulatory networks.</title>
        <authorList>
            <person name="Dillman A.R."/>
            <person name="Macchietto M."/>
            <person name="Porter C.F."/>
            <person name="Rogers A."/>
            <person name="Williams B."/>
            <person name="Antoshechkin I."/>
            <person name="Lee M.M."/>
            <person name="Goodwin Z."/>
            <person name="Lu X."/>
            <person name="Lewis E.E."/>
            <person name="Goodrich-Blair H."/>
            <person name="Stock S.P."/>
            <person name="Adams B.J."/>
            <person name="Sternberg P.W."/>
            <person name="Mortazavi A."/>
        </authorList>
    </citation>
    <scope>NUCLEOTIDE SEQUENCE [LARGE SCALE GENOMIC DNA]</scope>
    <source>
        <strain evidence="2 3">ALL</strain>
    </source>
</reference>
<feature type="region of interest" description="Disordered" evidence="1">
    <location>
        <begin position="30"/>
        <end position="98"/>
    </location>
</feature>
<keyword evidence="3" id="KW-1185">Reference proteome</keyword>
<dbReference type="EMBL" id="AZBU02000006">
    <property type="protein sequence ID" value="TKR72574.1"/>
    <property type="molecule type" value="Genomic_DNA"/>
</dbReference>
<evidence type="ECO:0000313" key="2">
    <source>
        <dbReference type="EMBL" id="TKR72574.1"/>
    </source>
</evidence>
<reference evidence="2 3" key="2">
    <citation type="journal article" date="2019" name="G3 (Bethesda)">
        <title>Hybrid Assembly of the Genome of the Entomopathogenic Nematode Steinernema carpocapsae Identifies the X-Chromosome.</title>
        <authorList>
            <person name="Serra L."/>
            <person name="Macchietto M."/>
            <person name="Macias-Munoz A."/>
            <person name="McGill C.J."/>
            <person name="Rodriguez I.M."/>
            <person name="Rodriguez B."/>
            <person name="Murad R."/>
            <person name="Mortazavi A."/>
        </authorList>
    </citation>
    <scope>NUCLEOTIDE SEQUENCE [LARGE SCALE GENOMIC DNA]</scope>
    <source>
        <strain evidence="2 3">ALL</strain>
    </source>
</reference>
<protein>
    <submittedName>
        <fullName evidence="2">Uncharacterized protein</fullName>
    </submittedName>
</protein>
<feature type="compositionally biased region" description="Low complexity" evidence="1">
    <location>
        <begin position="45"/>
        <end position="61"/>
    </location>
</feature>
<dbReference type="Proteomes" id="UP000298663">
    <property type="component" value="Unassembled WGS sequence"/>
</dbReference>
<organism evidence="2 3">
    <name type="scientific">Steinernema carpocapsae</name>
    <name type="common">Entomopathogenic nematode</name>
    <dbReference type="NCBI Taxonomy" id="34508"/>
    <lineage>
        <taxon>Eukaryota</taxon>
        <taxon>Metazoa</taxon>
        <taxon>Ecdysozoa</taxon>
        <taxon>Nematoda</taxon>
        <taxon>Chromadorea</taxon>
        <taxon>Rhabditida</taxon>
        <taxon>Tylenchina</taxon>
        <taxon>Panagrolaimomorpha</taxon>
        <taxon>Strongyloidoidea</taxon>
        <taxon>Steinernematidae</taxon>
        <taxon>Steinernema</taxon>
    </lineage>
</organism>
<name>A0A4U5MSD1_STECR</name>
<proteinExistence type="predicted"/>